<keyword evidence="2" id="KW-1185">Reference proteome</keyword>
<dbReference type="Gramene" id="PRQ44668">
    <property type="protein sequence ID" value="PRQ44668"/>
    <property type="gene ID" value="RchiOBHm_Chr3g0481771"/>
</dbReference>
<evidence type="ECO:0000313" key="1">
    <source>
        <dbReference type="EMBL" id="PRQ44668.1"/>
    </source>
</evidence>
<organism evidence="1 2">
    <name type="scientific">Rosa chinensis</name>
    <name type="common">China rose</name>
    <dbReference type="NCBI Taxonomy" id="74649"/>
    <lineage>
        <taxon>Eukaryota</taxon>
        <taxon>Viridiplantae</taxon>
        <taxon>Streptophyta</taxon>
        <taxon>Embryophyta</taxon>
        <taxon>Tracheophyta</taxon>
        <taxon>Spermatophyta</taxon>
        <taxon>Magnoliopsida</taxon>
        <taxon>eudicotyledons</taxon>
        <taxon>Gunneridae</taxon>
        <taxon>Pentapetalae</taxon>
        <taxon>rosids</taxon>
        <taxon>fabids</taxon>
        <taxon>Rosales</taxon>
        <taxon>Rosaceae</taxon>
        <taxon>Rosoideae</taxon>
        <taxon>Rosoideae incertae sedis</taxon>
        <taxon>Rosa</taxon>
    </lineage>
</organism>
<dbReference type="AlphaFoldDB" id="A0A2P6RE25"/>
<accession>A0A2P6RE25</accession>
<dbReference type="Proteomes" id="UP000238479">
    <property type="component" value="Chromosome 3"/>
</dbReference>
<protein>
    <submittedName>
        <fullName evidence="1">Uncharacterized protein</fullName>
    </submittedName>
</protein>
<dbReference type="EMBL" id="PDCK01000041">
    <property type="protein sequence ID" value="PRQ44668.1"/>
    <property type="molecule type" value="Genomic_DNA"/>
</dbReference>
<proteinExistence type="predicted"/>
<gene>
    <name evidence="1" type="ORF">RchiOBHm_Chr3g0481771</name>
</gene>
<evidence type="ECO:0000313" key="2">
    <source>
        <dbReference type="Proteomes" id="UP000238479"/>
    </source>
</evidence>
<name>A0A2P6RE25_ROSCH</name>
<reference evidence="1 2" key="1">
    <citation type="journal article" date="2018" name="Nat. Genet.">
        <title>The Rosa genome provides new insights in the design of modern roses.</title>
        <authorList>
            <person name="Bendahmane M."/>
        </authorList>
    </citation>
    <scope>NUCLEOTIDE SEQUENCE [LARGE SCALE GENOMIC DNA]</scope>
    <source>
        <strain evidence="2">cv. Old Blush</strain>
    </source>
</reference>
<comment type="caution">
    <text evidence="1">The sequence shown here is derived from an EMBL/GenBank/DDBJ whole genome shotgun (WGS) entry which is preliminary data.</text>
</comment>
<sequence length="40" mass="4521">MGLKIESQLYSCPRRISEPAIEISAHKPATRGIEYCFLVL</sequence>